<accession>A0AAV1TGQ0</accession>
<keyword evidence="2" id="KW-0732">Signal</keyword>
<feature type="chain" id="PRO_5043370880" description="AB hydrolase-1 domain-containing protein" evidence="2">
    <location>
        <begin position="21"/>
        <end position="573"/>
    </location>
</feature>
<dbReference type="Gene3D" id="3.40.50.1820">
    <property type="entry name" value="alpha/beta hydrolase"/>
    <property type="match status" value="1"/>
</dbReference>
<name>A0AAV1TGQ0_9STRA</name>
<evidence type="ECO:0000313" key="3">
    <source>
        <dbReference type="EMBL" id="CAK7918652.1"/>
    </source>
</evidence>
<gene>
    <name evidence="3" type="ORF">PM001_LOCUS5837</name>
</gene>
<dbReference type="EMBL" id="CAKLBY020000047">
    <property type="protein sequence ID" value="CAK7918652.1"/>
    <property type="molecule type" value="Genomic_DNA"/>
</dbReference>
<reference evidence="3" key="1">
    <citation type="submission" date="2024-01" db="EMBL/GenBank/DDBJ databases">
        <authorList>
            <person name="Webb A."/>
        </authorList>
    </citation>
    <scope>NUCLEOTIDE SEQUENCE</scope>
    <source>
        <strain evidence="3">Pm1</strain>
    </source>
</reference>
<sequence>MKLHRVFSIFAAGVIGQTSAASSITSDSSFPGWKPCPAYTFPGEGEYEAECVTYDAPLCYPGICETPANVNSTIKVFVKRLRAKGGNVDDAPNVWMIPEIECSEVEHSMVTLHKSLEGAVNVYTMDLRGNGRGTLLDCASGQSTTSVSQSESPDYLTDIPACAQILQDQYGDLASFSITSAATDISYFIHKHTNGASTIVYGVSGGTMQVQRLMQLDPPSVNGYVLDGAMAYAVSPAKKTYWSDYDADFASVGDAFMKLCAQDRDCASHFKATSLSATLHRLLQNFDSNPNSTCASLVSNSSEFGPAVVLQTTLGSLLLNSSTRSLIPPLVHRLNRCDYNDVNVLKVFFATNNEQASLPNKAEAYVSGFYCFVEMFSEMWKTPSPTYDDLFTRARTLSMTDDMTSWYVSYYCLYSNERSPACDEMGFDKYEANPLTYRRDKFWGKTATVSSHASVLQLHGRLDPKNPYKHGESFFKALDTSNKELIAFDYAPMVTIETTPFGDDGKNCGMELLLSFVRSNADLKRVDKSCVGEMPAFNMKVAPELVSTYFGTEDVYDGVPARAEHNGRVKPAF</sequence>
<dbReference type="SUPFAM" id="SSF53474">
    <property type="entry name" value="alpha/beta-Hydrolases"/>
    <property type="match status" value="1"/>
</dbReference>
<dbReference type="InterPro" id="IPR029058">
    <property type="entry name" value="AB_hydrolase_fold"/>
</dbReference>
<proteinExistence type="inferred from homology"/>
<dbReference type="PANTHER" id="PTHR43039">
    <property type="entry name" value="ESTERASE-RELATED"/>
    <property type="match status" value="1"/>
</dbReference>
<comment type="caution">
    <text evidence="3">The sequence shown here is derived from an EMBL/GenBank/DDBJ whole genome shotgun (WGS) entry which is preliminary data.</text>
</comment>
<protein>
    <recommendedName>
        <fullName evidence="5">AB hydrolase-1 domain-containing protein</fullName>
    </recommendedName>
</protein>
<evidence type="ECO:0000256" key="1">
    <source>
        <dbReference type="ARBA" id="ARBA00008645"/>
    </source>
</evidence>
<feature type="signal peptide" evidence="2">
    <location>
        <begin position="1"/>
        <end position="20"/>
    </location>
</feature>
<evidence type="ECO:0000313" key="4">
    <source>
        <dbReference type="Proteomes" id="UP001162060"/>
    </source>
</evidence>
<comment type="similarity">
    <text evidence="1">Belongs to the AB hydrolase superfamily.</text>
</comment>
<evidence type="ECO:0000256" key="2">
    <source>
        <dbReference type="SAM" id="SignalP"/>
    </source>
</evidence>
<organism evidence="3 4">
    <name type="scientific">Peronospora matthiolae</name>
    <dbReference type="NCBI Taxonomy" id="2874970"/>
    <lineage>
        <taxon>Eukaryota</taxon>
        <taxon>Sar</taxon>
        <taxon>Stramenopiles</taxon>
        <taxon>Oomycota</taxon>
        <taxon>Peronosporomycetes</taxon>
        <taxon>Peronosporales</taxon>
        <taxon>Peronosporaceae</taxon>
        <taxon>Peronospora</taxon>
    </lineage>
</organism>
<dbReference type="Proteomes" id="UP001162060">
    <property type="component" value="Unassembled WGS sequence"/>
</dbReference>
<dbReference type="AlphaFoldDB" id="A0AAV1TGQ0"/>
<evidence type="ECO:0008006" key="5">
    <source>
        <dbReference type="Google" id="ProtNLM"/>
    </source>
</evidence>